<dbReference type="AlphaFoldDB" id="A0A8K0DH48"/>
<evidence type="ECO:0000256" key="1">
    <source>
        <dbReference type="SAM" id="SignalP"/>
    </source>
</evidence>
<accession>A0A8K0DH48</accession>
<keyword evidence="3" id="KW-1185">Reference proteome</keyword>
<feature type="signal peptide" evidence="1">
    <location>
        <begin position="1"/>
        <end position="19"/>
    </location>
</feature>
<dbReference type="OrthoDB" id="6746616at2759"/>
<feature type="chain" id="PRO_5035445559" evidence="1">
    <location>
        <begin position="20"/>
        <end position="261"/>
    </location>
</feature>
<organism evidence="2 3">
    <name type="scientific">Ignelater luminosus</name>
    <name type="common">Cucubano</name>
    <name type="synonym">Pyrophorus luminosus</name>
    <dbReference type="NCBI Taxonomy" id="2038154"/>
    <lineage>
        <taxon>Eukaryota</taxon>
        <taxon>Metazoa</taxon>
        <taxon>Ecdysozoa</taxon>
        <taxon>Arthropoda</taxon>
        <taxon>Hexapoda</taxon>
        <taxon>Insecta</taxon>
        <taxon>Pterygota</taxon>
        <taxon>Neoptera</taxon>
        <taxon>Endopterygota</taxon>
        <taxon>Coleoptera</taxon>
        <taxon>Polyphaga</taxon>
        <taxon>Elateriformia</taxon>
        <taxon>Elateroidea</taxon>
        <taxon>Elateridae</taxon>
        <taxon>Agrypninae</taxon>
        <taxon>Pyrophorini</taxon>
        <taxon>Ignelater</taxon>
    </lineage>
</organism>
<comment type="caution">
    <text evidence="2">The sequence shown here is derived from an EMBL/GenBank/DDBJ whole genome shotgun (WGS) entry which is preliminary data.</text>
</comment>
<evidence type="ECO:0000313" key="3">
    <source>
        <dbReference type="Proteomes" id="UP000801492"/>
    </source>
</evidence>
<protein>
    <submittedName>
        <fullName evidence="2">Uncharacterized protein</fullName>
    </submittedName>
</protein>
<keyword evidence="1" id="KW-0732">Signal</keyword>
<gene>
    <name evidence="2" type="ORF">ILUMI_02056</name>
</gene>
<sequence>MWLFGAFLMLMGVVQYAFGGAPISKTIKSALQMEMFDLDSLFLEYARPPLVWPLEKGITYRGLGWIPDSTKFPANLPEGKWKVPIVFMFGNKTTIAIATCTVMDQHRYIVYQEKLEMEDVNHKLLDIEGNVYKLNETTNGLNVTFKFKIDLPEDTMVFANAIRAVRGEYRSNLLQISKTVKSILHMEMFDLDSFYLRYTRPPMTWPLEKGVTYHCLGWSPDSTKFPPSLPVGEWKVPIIIRFANKTKLFVANWYLRFVAIH</sequence>
<proteinExistence type="predicted"/>
<name>A0A8K0DH48_IGNLU</name>
<dbReference type="EMBL" id="VTPC01000853">
    <property type="protein sequence ID" value="KAF2904121.1"/>
    <property type="molecule type" value="Genomic_DNA"/>
</dbReference>
<evidence type="ECO:0000313" key="2">
    <source>
        <dbReference type="EMBL" id="KAF2904121.1"/>
    </source>
</evidence>
<reference evidence="2" key="1">
    <citation type="submission" date="2019-08" db="EMBL/GenBank/DDBJ databases">
        <title>The genome of the North American firefly Photinus pyralis.</title>
        <authorList>
            <consortium name="Photinus pyralis genome working group"/>
            <person name="Fallon T.R."/>
            <person name="Sander Lower S.E."/>
            <person name="Weng J.-K."/>
        </authorList>
    </citation>
    <scope>NUCLEOTIDE SEQUENCE</scope>
    <source>
        <strain evidence="2">TRF0915ILg1</strain>
        <tissue evidence="2">Whole body</tissue>
    </source>
</reference>
<dbReference type="Proteomes" id="UP000801492">
    <property type="component" value="Unassembled WGS sequence"/>
</dbReference>